<dbReference type="Gene3D" id="3.40.50.2300">
    <property type="match status" value="2"/>
</dbReference>
<dbReference type="PANTHER" id="PTHR30146:SF153">
    <property type="entry name" value="LACTOSE OPERON REPRESSOR"/>
    <property type="match status" value="1"/>
</dbReference>
<dbReference type="InterPro" id="IPR000843">
    <property type="entry name" value="HTH_LacI"/>
</dbReference>
<dbReference type="PROSITE" id="PS00356">
    <property type="entry name" value="HTH_LACI_1"/>
    <property type="match status" value="1"/>
</dbReference>
<evidence type="ECO:0000256" key="3">
    <source>
        <dbReference type="ARBA" id="ARBA00023163"/>
    </source>
</evidence>
<proteinExistence type="predicted"/>
<evidence type="ECO:0000256" key="2">
    <source>
        <dbReference type="ARBA" id="ARBA00023125"/>
    </source>
</evidence>
<comment type="caution">
    <text evidence="5">The sequence shown here is derived from an EMBL/GenBank/DDBJ whole genome shotgun (WGS) entry which is preliminary data.</text>
</comment>
<dbReference type="SMART" id="SM00354">
    <property type="entry name" value="HTH_LACI"/>
    <property type="match status" value="1"/>
</dbReference>
<dbReference type="SUPFAM" id="SSF47413">
    <property type="entry name" value="lambda repressor-like DNA-binding domains"/>
    <property type="match status" value="1"/>
</dbReference>
<dbReference type="InterPro" id="IPR028082">
    <property type="entry name" value="Peripla_BP_I"/>
</dbReference>
<dbReference type="InterPro" id="IPR046335">
    <property type="entry name" value="LacI/GalR-like_sensor"/>
</dbReference>
<dbReference type="PANTHER" id="PTHR30146">
    <property type="entry name" value="LACI-RELATED TRANSCRIPTIONAL REPRESSOR"/>
    <property type="match status" value="1"/>
</dbReference>
<dbReference type="CDD" id="cd06267">
    <property type="entry name" value="PBP1_LacI_sugar_binding-like"/>
    <property type="match status" value="1"/>
</dbReference>
<keyword evidence="1" id="KW-0805">Transcription regulation</keyword>
<evidence type="ECO:0000313" key="5">
    <source>
        <dbReference type="EMBL" id="GAA4705101.1"/>
    </source>
</evidence>
<sequence>MVVPELPAHRPLQAPPRLKDVAAKVGVSTATVSRALTGSGPVSSKTRQRVEEAAKELGFVPSHHASSLASGRSRNIGVVLPYVDRWFFATVLDGIAGTLTGAGYDAALYNLQGENFLESVLTDFLLRRHLDAAAVVSLRLDPSETEQLFSAGIPLAGIGGSLEGAPTVSVDDLDAGLRATNHLIELGHRRIAFVGGPPEAGRSFPMASDRRRGFERAMTAAGLEIDPRWLLVADFTFSGAYQRVKSLLAAPADRPTAIFAAADEMATGAILAAANLGLQVPGDLSVIGIDAHPIGEAFGLTTVNQHARQQGTRAAQLLLQQLSGDPVTASHELHPTNFLVRSSTAPPV</sequence>
<protein>
    <submittedName>
        <fullName evidence="5">LacI family DNA-binding transcriptional regulator</fullName>
    </submittedName>
</protein>
<evidence type="ECO:0000256" key="1">
    <source>
        <dbReference type="ARBA" id="ARBA00023015"/>
    </source>
</evidence>
<reference evidence="6" key="1">
    <citation type="journal article" date="2019" name="Int. J. Syst. Evol. Microbiol.">
        <title>The Global Catalogue of Microorganisms (GCM) 10K type strain sequencing project: providing services to taxonomists for standard genome sequencing and annotation.</title>
        <authorList>
            <consortium name="The Broad Institute Genomics Platform"/>
            <consortium name="The Broad Institute Genome Sequencing Center for Infectious Disease"/>
            <person name="Wu L."/>
            <person name="Ma J."/>
        </authorList>
    </citation>
    <scope>NUCLEOTIDE SEQUENCE [LARGE SCALE GENOMIC DNA]</scope>
    <source>
        <strain evidence="6">JCM 18958</strain>
    </source>
</reference>
<dbReference type="Pfam" id="PF13377">
    <property type="entry name" value="Peripla_BP_3"/>
    <property type="match status" value="1"/>
</dbReference>
<dbReference type="EMBL" id="BAABLN010000035">
    <property type="protein sequence ID" value="GAA4705101.1"/>
    <property type="molecule type" value="Genomic_DNA"/>
</dbReference>
<evidence type="ECO:0000259" key="4">
    <source>
        <dbReference type="PROSITE" id="PS50932"/>
    </source>
</evidence>
<dbReference type="PROSITE" id="PS50932">
    <property type="entry name" value="HTH_LACI_2"/>
    <property type="match status" value="1"/>
</dbReference>
<organism evidence="5 6">
    <name type="scientific">Kocuria gwangalliensis</name>
    <dbReference type="NCBI Taxonomy" id="501592"/>
    <lineage>
        <taxon>Bacteria</taxon>
        <taxon>Bacillati</taxon>
        <taxon>Actinomycetota</taxon>
        <taxon>Actinomycetes</taxon>
        <taxon>Micrococcales</taxon>
        <taxon>Micrococcaceae</taxon>
        <taxon>Kocuria</taxon>
    </lineage>
</organism>
<evidence type="ECO:0000313" key="6">
    <source>
        <dbReference type="Proteomes" id="UP001501446"/>
    </source>
</evidence>
<dbReference type="Gene3D" id="1.10.260.40">
    <property type="entry name" value="lambda repressor-like DNA-binding domains"/>
    <property type="match status" value="1"/>
</dbReference>
<dbReference type="GO" id="GO:0003677">
    <property type="term" value="F:DNA binding"/>
    <property type="evidence" value="ECO:0007669"/>
    <property type="project" value="UniProtKB-KW"/>
</dbReference>
<keyword evidence="2 5" id="KW-0238">DNA-binding</keyword>
<dbReference type="CDD" id="cd01392">
    <property type="entry name" value="HTH_LacI"/>
    <property type="match status" value="1"/>
</dbReference>
<dbReference type="Pfam" id="PF00356">
    <property type="entry name" value="LacI"/>
    <property type="match status" value="1"/>
</dbReference>
<accession>A0ABP8XCW5</accession>
<gene>
    <name evidence="5" type="ORF">GCM10025781_25210</name>
</gene>
<keyword evidence="3" id="KW-0804">Transcription</keyword>
<keyword evidence="6" id="KW-1185">Reference proteome</keyword>
<feature type="domain" description="HTH lacI-type" evidence="4">
    <location>
        <begin position="16"/>
        <end position="70"/>
    </location>
</feature>
<dbReference type="Proteomes" id="UP001501446">
    <property type="component" value="Unassembled WGS sequence"/>
</dbReference>
<dbReference type="SUPFAM" id="SSF53822">
    <property type="entry name" value="Periplasmic binding protein-like I"/>
    <property type="match status" value="1"/>
</dbReference>
<dbReference type="InterPro" id="IPR010982">
    <property type="entry name" value="Lambda_DNA-bd_dom_sf"/>
</dbReference>
<name>A0ABP8XCW5_9MICC</name>